<dbReference type="STRING" id="1348612.A0A397I0C8"/>
<dbReference type="AlphaFoldDB" id="A0A397I0C8"/>
<comment type="caution">
    <text evidence="1">The sequence shown here is derived from an EMBL/GenBank/DDBJ whole genome shotgun (WGS) entry which is preliminary data.</text>
</comment>
<organism evidence="1 2">
    <name type="scientific">Diversispora epigaea</name>
    <dbReference type="NCBI Taxonomy" id="1348612"/>
    <lineage>
        <taxon>Eukaryota</taxon>
        <taxon>Fungi</taxon>
        <taxon>Fungi incertae sedis</taxon>
        <taxon>Mucoromycota</taxon>
        <taxon>Glomeromycotina</taxon>
        <taxon>Glomeromycetes</taxon>
        <taxon>Diversisporales</taxon>
        <taxon>Diversisporaceae</taxon>
        <taxon>Diversispora</taxon>
    </lineage>
</organism>
<protein>
    <submittedName>
        <fullName evidence="1">Uncharacterized protein</fullName>
    </submittedName>
</protein>
<gene>
    <name evidence="1" type="ORF">Glove_294g4</name>
</gene>
<name>A0A397I0C8_9GLOM</name>
<reference evidence="1 2" key="1">
    <citation type="submission" date="2018-08" db="EMBL/GenBank/DDBJ databases">
        <title>Genome and evolution of the arbuscular mycorrhizal fungus Diversispora epigaea (formerly Glomus versiforme) and its bacterial endosymbionts.</title>
        <authorList>
            <person name="Sun X."/>
            <person name="Fei Z."/>
            <person name="Harrison M."/>
        </authorList>
    </citation>
    <scope>NUCLEOTIDE SEQUENCE [LARGE SCALE GENOMIC DNA]</scope>
    <source>
        <strain evidence="1 2">IT104</strain>
    </source>
</reference>
<accession>A0A397I0C8</accession>
<keyword evidence="2" id="KW-1185">Reference proteome</keyword>
<dbReference type="Proteomes" id="UP000266861">
    <property type="component" value="Unassembled WGS sequence"/>
</dbReference>
<sequence length="147" mass="17192">MAAIQEVMKIISTRISAIPDYDGQEPPDTYYNKLRNVNESCRPLGCNAFDVAQRTNIIKGKMAGRYREIMVGSTRAALKALMSEKFSMLDTPDTYEKELNHIRKFFMLEVIVIISFSKVIEGYWTNNLRKYYVYYDKVKVIEGYRYQ</sequence>
<evidence type="ECO:0000313" key="2">
    <source>
        <dbReference type="Proteomes" id="UP000266861"/>
    </source>
</evidence>
<dbReference type="OrthoDB" id="2345504at2759"/>
<proteinExistence type="predicted"/>
<dbReference type="EMBL" id="PQFF01000268">
    <property type="protein sequence ID" value="RHZ68662.1"/>
    <property type="molecule type" value="Genomic_DNA"/>
</dbReference>
<evidence type="ECO:0000313" key="1">
    <source>
        <dbReference type="EMBL" id="RHZ68662.1"/>
    </source>
</evidence>